<dbReference type="AlphaFoldDB" id="A0A9N9MFV5"/>
<organism evidence="6 7">
    <name type="scientific">Ceutorhynchus assimilis</name>
    <name type="common">cabbage seed weevil</name>
    <dbReference type="NCBI Taxonomy" id="467358"/>
    <lineage>
        <taxon>Eukaryota</taxon>
        <taxon>Metazoa</taxon>
        <taxon>Ecdysozoa</taxon>
        <taxon>Arthropoda</taxon>
        <taxon>Hexapoda</taxon>
        <taxon>Insecta</taxon>
        <taxon>Pterygota</taxon>
        <taxon>Neoptera</taxon>
        <taxon>Endopterygota</taxon>
        <taxon>Coleoptera</taxon>
        <taxon>Polyphaga</taxon>
        <taxon>Cucujiformia</taxon>
        <taxon>Curculionidae</taxon>
        <taxon>Ceutorhynchinae</taxon>
        <taxon>Ceutorhynchus</taxon>
    </lineage>
</organism>
<keyword evidence="7" id="KW-1185">Reference proteome</keyword>
<feature type="compositionally biased region" description="Low complexity" evidence="4">
    <location>
        <begin position="429"/>
        <end position="438"/>
    </location>
</feature>
<evidence type="ECO:0000256" key="3">
    <source>
        <dbReference type="ARBA" id="ARBA00023180"/>
    </source>
</evidence>
<evidence type="ECO:0000256" key="2">
    <source>
        <dbReference type="ARBA" id="ARBA00022553"/>
    </source>
</evidence>
<feature type="compositionally biased region" description="Low complexity" evidence="4">
    <location>
        <begin position="445"/>
        <end position="561"/>
    </location>
</feature>
<evidence type="ECO:0000259" key="5">
    <source>
        <dbReference type="Pfam" id="PF03088"/>
    </source>
</evidence>
<comment type="similarity">
    <text evidence="1">Belongs to the strictosidine synthase family.</text>
</comment>
<keyword evidence="2" id="KW-0597">Phosphoprotein</keyword>
<evidence type="ECO:0000256" key="4">
    <source>
        <dbReference type="SAM" id="MobiDB-lite"/>
    </source>
</evidence>
<dbReference type="Pfam" id="PF20067">
    <property type="entry name" value="SSL_N"/>
    <property type="match status" value="1"/>
</dbReference>
<dbReference type="PANTHER" id="PTHR10426:SF88">
    <property type="entry name" value="ADIPOCYTE PLASMA MEMBRANE-ASSOCIATED PROTEIN HEMOMUCIN-RELATED"/>
    <property type="match status" value="1"/>
</dbReference>
<dbReference type="EMBL" id="OU892278">
    <property type="protein sequence ID" value="CAG9763984.1"/>
    <property type="molecule type" value="Genomic_DNA"/>
</dbReference>
<sequence>MGVGGVVKFILRRLLEITLIAAVLVLIPNLPPHANFSKPISRVSPKPFTGKLSLNNRLDNIEKWHKGDFVGPEGLAELNGELYTSLYTGDIVKLTGEHITPIVKFGRPCKNSYEESICGRPLGIEFDQNGYLFAADAYYGIFKVDVKTGKKEQLVGPNTVIEGKKAKIFNSVALASNGDIYWTDSSSDFTLEDGLFTLLADPSGRLMHYNAKTKTNKVLIDELFFANGVALSKDEEFVIVAETGSSRIQRYHLKGPKQGKKDVFIDGLPGLPDNLTPDGKGGFIVPLLYSFDNEHPNMFQSIGPFPWLRKAIARVMGVTEYLFRKIDELYPNEFSLKAMHFIGHFTSSPSWLGAQRSTILRVDKNGQIADSVHTDKIKSFFCDVKIIRDTVYLGSPFNDYLGRIPLANLGWEDLRQDERVKRAAPVETPKPTTQKPTTTTPPPSTTQKATTTTQKPTTTTPKPTTTTPKPTTTTQPTTTTPKPTTTTTKPTTTTPKPITTTPKPTTTTPKPTTAKPAPTQAKQQAKAVPAQPKQATPQAQKVPQQTQQQKQNPPVKQAPKPTQGNRK</sequence>
<feature type="domain" description="Strictosidine synthase conserved region" evidence="5">
    <location>
        <begin position="170"/>
        <end position="256"/>
    </location>
</feature>
<evidence type="ECO:0000256" key="1">
    <source>
        <dbReference type="ARBA" id="ARBA00009191"/>
    </source>
</evidence>
<protein>
    <recommendedName>
        <fullName evidence="5">Strictosidine synthase conserved region domain-containing protein</fullName>
    </recommendedName>
</protein>
<feature type="region of interest" description="Disordered" evidence="4">
    <location>
        <begin position="420"/>
        <end position="567"/>
    </location>
</feature>
<dbReference type="FunFam" id="2.120.10.30:FF:000065">
    <property type="entry name" value="Hemomucin"/>
    <property type="match status" value="1"/>
</dbReference>
<evidence type="ECO:0000313" key="7">
    <source>
        <dbReference type="Proteomes" id="UP001152799"/>
    </source>
</evidence>
<dbReference type="SUPFAM" id="SSF63829">
    <property type="entry name" value="Calcium-dependent phosphotriesterase"/>
    <property type="match status" value="1"/>
</dbReference>
<dbReference type="OrthoDB" id="5307922at2759"/>
<evidence type="ECO:0000313" key="6">
    <source>
        <dbReference type="EMBL" id="CAG9763984.1"/>
    </source>
</evidence>
<keyword evidence="3" id="KW-0325">Glycoprotein</keyword>
<name>A0A9N9MFV5_9CUCU</name>
<accession>A0A9N9MFV5</accession>
<dbReference type="Gene3D" id="2.120.10.30">
    <property type="entry name" value="TolB, C-terminal domain"/>
    <property type="match status" value="1"/>
</dbReference>
<reference evidence="6" key="1">
    <citation type="submission" date="2022-01" db="EMBL/GenBank/DDBJ databases">
        <authorList>
            <person name="King R."/>
        </authorList>
    </citation>
    <scope>NUCLEOTIDE SEQUENCE</scope>
</reference>
<proteinExistence type="inferred from homology"/>
<dbReference type="InterPro" id="IPR018119">
    <property type="entry name" value="Strictosidine_synth_cons-reg"/>
</dbReference>
<dbReference type="GO" id="GO:0016787">
    <property type="term" value="F:hydrolase activity"/>
    <property type="evidence" value="ECO:0007669"/>
    <property type="project" value="TreeGrafter"/>
</dbReference>
<dbReference type="Proteomes" id="UP001152799">
    <property type="component" value="Chromosome 2"/>
</dbReference>
<dbReference type="GO" id="GO:0012505">
    <property type="term" value="C:endomembrane system"/>
    <property type="evidence" value="ECO:0007669"/>
    <property type="project" value="TreeGrafter"/>
</dbReference>
<dbReference type="InterPro" id="IPR011042">
    <property type="entry name" value="6-blade_b-propeller_TolB-like"/>
</dbReference>
<dbReference type="Pfam" id="PF03088">
    <property type="entry name" value="Str_synth"/>
    <property type="match status" value="1"/>
</dbReference>
<gene>
    <name evidence="6" type="ORF">CEUTPL_LOCUS4632</name>
</gene>
<dbReference type="PANTHER" id="PTHR10426">
    <property type="entry name" value="STRICTOSIDINE SYNTHASE-RELATED"/>
    <property type="match status" value="1"/>
</dbReference>